<reference evidence="1 2" key="1">
    <citation type="submission" date="2014-03" db="EMBL/GenBank/DDBJ databases">
        <title>Genomics of Bifidobacteria.</title>
        <authorList>
            <person name="Ventura M."/>
            <person name="Milani C."/>
            <person name="Lugli G.A."/>
        </authorList>
    </citation>
    <scope>NUCLEOTIDE SEQUENCE [LARGE SCALE GENOMIC DNA]</scope>
    <source>
        <strain evidence="1 2">LMG 11591</strain>
    </source>
</reference>
<accession>A0A087B9N7</accession>
<protein>
    <submittedName>
        <fullName evidence="1">Uncharacterized protein</fullName>
    </submittedName>
</protein>
<dbReference type="STRING" id="1692.BMAGN_1547"/>
<dbReference type="AlphaFoldDB" id="A0A087B9N7"/>
<evidence type="ECO:0000313" key="1">
    <source>
        <dbReference type="EMBL" id="KFI67737.1"/>
    </source>
</evidence>
<comment type="caution">
    <text evidence="1">The sequence shown here is derived from an EMBL/GenBank/DDBJ whole genome shotgun (WGS) entry which is preliminary data.</text>
</comment>
<dbReference type="Proteomes" id="UP000029052">
    <property type="component" value="Unassembled WGS sequence"/>
</dbReference>
<gene>
    <name evidence="1" type="ORF">BMAGN_1547</name>
</gene>
<keyword evidence="2" id="KW-1185">Reference proteome</keyword>
<sequence>MGFTILVSALARLRHPRKATTMSFQPYTGTCKQCGRTMRVTRHNSGLCWKCGRQGPCSCCGKECRIRYKGRTCKDCFCFLYPSLAGIPNPPVQTWVSEYAHEDMETRKLIVQYRGIKQGEPEWQTRNTRRT</sequence>
<organism evidence="1 2">
    <name type="scientific">Bifidobacterium magnum</name>
    <dbReference type="NCBI Taxonomy" id="1692"/>
    <lineage>
        <taxon>Bacteria</taxon>
        <taxon>Bacillati</taxon>
        <taxon>Actinomycetota</taxon>
        <taxon>Actinomycetes</taxon>
        <taxon>Bifidobacteriales</taxon>
        <taxon>Bifidobacteriaceae</taxon>
        <taxon>Bifidobacterium</taxon>
    </lineage>
</organism>
<dbReference type="EMBL" id="JGZB01000009">
    <property type="protein sequence ID" value="KFI67737.1"/>
    <property type="molecule type" value="Genomic_DNA"/>
</dbReference>
<name>A0A087B9N7_9BIFI</name>
<proteinExistence type="predicted"/>
<evidence type="ECO:0000313" key="2">
    <source>
        <dbReference type="Proteomes" id="UP000029052"/>
    </source>
</evidence>